<feature type="compositionally biased region" description="Low complexity" evidence="1">
    <location>
        <begin position="99"/>
        <end position="140"/>
    </location>
</feature>
<feature type="region of interest" description="Disordered" evidence="1">
    <location>
        <begin position="333"/>
        <end position="355"/>
    </location>
</feature>
<feature type="region of interest" description="Disordered" evidence="1">
    <location>
        <begin position="244"/>
        <end position="277"/>
    </location>
</feature>
<feature type="compositionally biased region" description="Basic residues" evidence="1">
    <location>
        <begin position="333"/>
        <end position="344"/>
    </location>
</feature>
<protein>
    <submittedName>
        <fullName evidence="2">NIMA-related kinsase</fullName>
    </submittedName>
</protein>
<feature type="compositionally biased region" description="Basic and acidic residues" evidence="1">
    <location>
        <begin position="489"/>
        <end position="502"/>
    </location>
</feature>
<sequence length="583" mass="62477">MFERFAALSYQRARARRSSRGRRAAPFCFPNGVRVERSKPDGDDDAFVFQLSLPDDGPAAAAARGQSQSLVYGACASSVGARAPRRRAPSPCRARRASSRGSRSSTSTRRARDALAAARAVRGTATSRSAASSRYAPSPSRRSRACPRPSPRTRPRSRGAACGPRRRRASTSSGARGPWTCRTPRARAAHGTAAEYAAVDATAHWAVPRLLRLLPLHTLRALALRALCEMQVVVISRDPARARPRCSASRRSRGPCSGSAPSCPCSRPSSTRSSRRPCPFLVGAPRTGRRARCIAERLPKPGFFVLDADDGASASTPTTRTCWSCPTRTRSRTRARGALRRRGRARADARTRARARDAAGHAARVVCRHVAKLATVALKFESTQAANPARRSRLAESVRAASPVEFANLMREEFDGDDDDDAAELPRRAGAAGASSARGRSSRRLPRRRATRASRALGAAALAVYRESFPTFAGFGVGADRPRRASAPRADRPAPAPKRDAGESPTSVDDDPLLATVSWRPPSPADLPDAIDATPLHRPRASISPQRSKSPHTFAAPAADDDASAFQLDDPSVITELGFEGTL</sequence>
<proteinExistence type="predicted"/>
<feature type="compositionally biased region" description="Basic and acidic residues" evidence="1">
    <location>
        <begin position="345"/>
        <end position="355"/>
    </location>
</feature>
<evidence type="ECO:0000313" key="2">
    <source>
        <dbReference type="EMBL" id="KAK7237803.1"/>
    </source>
</evidence>
<feature type="compositionally biased region" description="Basic residues" evidence="1">
    <location>
        <begin position="244"/>
        <end position="253"/>
    </location>
</feature>
<accession>A0ABR1FSZ9</accession>
<reference evidence="2 3" key="1">
    <citation type="submission" date="2024-03" db="EMBL/GenBank/DDBJ databases">
        <title>Aureococcus anophagefferens CCMP1851 and Kratosvirus quantuckense: Draft genome of a second virus-susceptible host strain in the model system.</title>
        <authorList>
            <person name="Chase E."/>
            <person name="Truchon A.R."/>
            <person name="Schepens W."/>
            <person name="Wilhelm S.W."/>
        </authorList>
    </citation>
    <scope>NUCLEOTIDE SEQUENCE [LARGE SCALE GENOMIC DNA]</scope>
    <source>
        <strain evidence="2 3">CCMP1851</strain>
    </source>
</reference>
<feature type="region of interest" description="Disordered" evidence="1">
    <location>
        <begin position="78"/>
        <end position="183"/>
    </location>
</feature>
<organism evidence="2 3">
    <name type="scientific">Aureococcus anophagefferens</name>
    <name type="common">Harmful bloom alga</name>
    <dbReference type="NCBI Taxonomy" id="44056"/>
    <lineage>
        <taxon>Eukaryota</taxon>
        <taxon>Sar</taxon>
        <taxon>Stramenopiles</taxon>
        <taxon>Ochrophyta</taxon>
        <taxon>Pelagophyceae</taxon>
        <taxon>Pelagomonadales</taxon>
        <taxon>Pelagomonadaceae</taxon>
        <taxon>Aureococcus</taxon>
    </lineage>
</organism>
<comment type="caution">
    <text evidence="2">The sequence shown here is derived from an EMBL/GenBank/DDBJ whole genome shotgun (WGS) entry which is preliminary data.</text>
</comment>
<evidence type="ECO:0000256" key="1">
    <source>
        <dbReference type="SAM" id="MobiDB-lite"/>
    </source>
</evidence>
<evidence type="ECO:0000313" key="3">
    <source>
        <dbReference type="Proteomes" id="UP001363151"/>
    </source>
</evidence>
<keyword evidence="3" id="KW-1185">Reference proteome</keyword>
<feature type="compositionally biased region" description="Basic residues" evidence="1">
    <location>
        <begin position="440"/>
        <end position="452"/>
    </location>
</feature>
<feature type="compositionally biased region" description="Basic residues" evidence="1">
    <location>
        <begin position="83"/>
        <end position="98"/>
    </location>
</feature>
<feature type="compositionally biased region" description="Low complexity" evidence="1">
    <location>
        <begin position="428"/>
        <end position="439"/>
    </location>
</feature>
<name>A0ABR1FSZ9_AURAN</name>
<feature type="region of interest" description="Disordered" evidence="1">
    <location>
        <begin position="415"/>
        <end position="452"/>
    </location>
</feature>
<feature type="region of interest" description="Disordered" evidence="1">
    <location>
        <begin position="476"/>
        <end position="567"/>
    </location>
</feature>
<feature type="compositionally biased region" description="Basic residues" evidence="1">
    <location>
        <begin position="141"/>
        <end position="157"/>
    </location>
</feature>
<dbReference type="EMBL" id="JBBJCI010000231">
    <property type="protein sequence ID" value="KAK7237803.1"/>
    <property type="molecule type" value="Genomic_DNA"/>
</dbReference>
<feature type="compositionally biased region" description="Low complexity" evidence="1">
    <location>
        <begin position="254"/>
        <end position="277"/>
    </location>
</feature>
<dbReference type="Proteomes" id="UP001363151">
    <property type="component" value="Unassembled WGS sequence"/>
</dbReference>
<gene>
    <name evidence="2" type="ORF">SO694_00022035</name>
</gene>